<protein>
    <submittedName>
        <fullName evidence="1">ABC transporter C family member 2-like</fullName>
    </submittedName>
</protein>
<reference evidence="1" key="2">
    <citation type="submission" date="2023-04" db="EMBL/GenBank/DDBJ databases">
        <authorList>
            <person name="Bruccoleri R.E."/>
            <person name="Oakeley E.J."/>
            <person name="Faust A.-M."/>
            <person name="Dessus-Babus S."/>
            <person name="Altorfer M."/>
            <person name="Burckhardt D."/>
            <person name="Oertli M."/>
            <person name="Naumann U."/>
            <person name="Petersen F."/>
            <person name="Wong J."/>
        </authorList>
    </citation>
    <scope>NUCLEOTIDE SEQUENCE</scope>
    <source>
        <strain evidence="1">GSM-AAB239-AS_SAM_17_03QT</strain>
        <tissue evidence="1">Leaf</tissue>
    </source>
</reference>
<sequence length="76" mass="8573">MLSNLITQVVNTQVSLKRLEKLFLAEDMILVPNPPLDPALPAISIKDGYFSWDSKIQECIGWAMGCDYTPFMICTH</sequence>
<evidence type="ECO:0000313" key="1">
    <source>
        <dbReference type="EMBL" id="KAJ6813960.1"/>
    </source>
</evidence>
<dbReference type="EMBL" id="JANAVB010029954">
    <property type="protein sequence ID" value="KAJ6813960.1"/>
    <property type="molecule type" value="Genomic_DNA"/>
</dbReference>
<dbReference type="Proteomes" id="UP001140949">
    <property type="component" value="Unassembled WGS sequence"/>
</dbReference>
<name>A0AAX6FBU1_IRIPA</name>
<organism evidence="1 2">
    <name type="scientific">Iris pallida</name>
    <name type="common">Sweet iris</name>
    <dbReference type="NCBI Taxonomy" id="29817"/>
    <lineage>
        <taxon>Eukaryota</taxon>
        <taxon>Viridiplantae</taxon>
        <taxon>Streptophyta</taxon>
        <taxon>Embryophyta</taxon>
        <taxon>Tracheophyta</taxon>
        <taxon>Spermatophyta</taxon>
        <taxon>Magnoliopsida</taxon>
        <taxon>Liliopsida</taxon>
        <taxon>Asparagales</taxon>
        <taxon>Iridaceae</taxon>
        <taxon>Iridoideae</taxon>
        <taxon>Irideae</taxon>
        <taxon>Iris</taxon>
    </lineage>
</organism>
<comment type="caution">
    <text evidence="1">The sequence shown here is derived from an EMBL/GenBank/DDBJ whole genome shotgun (WGS) entry which is preliminary data.</text>
</comment>
<reference evidence="1" key="1">
    <citation type="journal article" date="2023" name="GigaByte">
        <title>Genome assembly of the bearded iris, Iris pallida Lam.</title>
        <authorList>
            <person name="Bruccoleri R.E."/>
            <person name="Oakeley E.J."/>
            <person name="Faust A.M.E."/>
            <person name="Altorfer M."/>
            <person name="Dessus-Babus S."/>
            <person name="Burckhardt D."/>
            <person name="Oertli M."/>
            <person name="Naumann U."/>
            <person name="Petersen F."/>
            <person name="Wong J."/>
        </authorList>
    </citation>
    <scope>NUCLEOTIDE SEQUENCE</scope>
    <source>
        <strain evidence="1">GSM-AAB239-AS_SAM_17_03QT</strain>
    </source>
</reference>
<keyword evidence="2" id="KW-1185">Reference proteome</keyword>
<evidence type="ECO:0000313" key="2">
    <source>
        <dbReference type="Proteomes" id="UP001140949"/>
    </source>
</evidence>
<gene>
    <name evidence="1" type="ORF">M6B38_103365</name>
</gene>
<accession>A0AAX6FBU1</accession>
<dbReference type="AlphaFoldDB" id="A0AAX6FBU1"/>
<proteinExistence type="predicted"/>